<dbReference type="GO" id="GO:0006396">
    <property type="term" value="P:RNA processing"/>
    <property type="evidence" value="ECO:0007669"/>
    <property type="project" value="InterPro"/>
</dbReference>
<dbReference type="SMART" id="SM00386">
    <property type="entry name" value="HAT"/>
    <property type="match status" value="4"/>
</dbReference>
<dbReference type="InterPro" id="IPR003107">
    <property type="entry name" value="HAT"/>
</dbReference>
<dbReference type="GO" id="GO:1902369">
    <property type="term" value="P:negative regulation of RNA catabolic process"/>
    <property type="evidence" value="ECO:0007669"/>
    <property type="project" value="TreeGrafter"/>
</dbReference>
<feature type="compositionally biased region" description="Acidic residues" evidence="4">
    <location>
        <begin position="1"/>
        <end position="12"/>
    </location>
</feature>
<feature type="compositionally biased region" description="Polar residues" evidence="4">
    <location>
        <begin position="13"/>
        <end position="31"/>
    </location>
</feature>
<dbReference type="InterPro" id="IPR011990">
    <property type="entry name" value="TPR-like_helical_dom_sf"/>
</dbReference>
<feature type="compositionally biased region" description="Acidic residues" evidence="4">
    <location>
        <begin position="74"/>
        <end position="84"/>
    </location>
</feature>
<feature type="compositionally biased region" description="Basic and acidic residues" evidence="4">
    <location>
        <begin position="85"/>
        <end position="96"/>
    </location>
</feature>
<gene>
    <name evidence="5" type="ORF">OSB04_028958</name>
</gene>
<dbReference type="Gene3D" id="1.25.40.10">
    <property type="entry name" value="Tetratricopeptide repeat domain"/>
    <property type="match status" value="2"/>
</dbReference>
<feature type="region of interest" description="Disordered" evidence="4">
    <location>
        <begin position="71"/>
        <end position="150"/>
    </location>
</feature>
<organism evidence="5 6">
    <name type="scientific">Centaurea solstitialis</name>
    <name type="common">yellow star-thistle</name>
    <dbReference type="NCBI Taxonomy" id="347529"/>
    <lineage>
        <taxon>Eukaryota</taxon>
        <taxon>Viridiplantae</taxon>
        <taxon>Streptophyta</taxon>
        <taxon>Embryophyta</taxon>
        <taxon>Tracheophyta</taxon>
        <taxon>Spermatophyta</taxon>
        <taxon>Magnoliopsida</taxon>
        <taxon>eudicotyledons</taxon>
        <taxon>Gunneridae</taxon>
        <taxon>Pentapetalae</taxon>
        <taxon>asterids</taxon>
        <taxon>campanulids</taxon>
        <taxon>Asterales</taxon>
        <taxon>Asteraceae</taxon>
        <taxon>Carduoideae</taxon>
        <taxon>Cardueae</taxon>
        <taxon>Centaureinae</taxon>
        <taxon>Centaurea</taxon>
    </lineage>
</organism>
<keyword evidence="6" id="KW-1185">Reference proteome</keyword>
<evidence type="ECO:0000256" key="4">
    <source>
        <dbReference type="SAM" id="MobiDB-lite"/>
    </source>
</evidence>
<evidence type="ECO:0008006" key="7">
    <source>
        <dbReference type="Google" id="ProtNLM"/>
    </source>
</evidence>
<comment type="subcellular location">
    <subcellularLocation>
        <location evidence="1">Nucleus</location>
    </subcellularLocation>
</comment>
<feature type="region of interest" description="Disordered" evidence="4">
    <location>
        <begin position="533"/>
        <end position="589"/>
    </location>
</feature>
<evidence type="ECO:0000256" key="3">
    <source>
        <dbReference type="ARBA" id="ARBA00023242"/>
    </source>
</evidence>
<protein>
    <recommendedName>
        <fullName evidence="7">Protein NRDE2 homolog</fullName>
    </recommendedName>
</protein>
<feature type="region of interest" description="Disordered" evidence="4">
    <location>
        <begin position="258"/>
        <end position="284"/>
    </location>
</feature>
<accession>A0AA38VYB6</accession>
<evidence type="ECO:0000256" key="1">
    <source>
        <dbReference type="ARBA" id="ARBA00004123"/>
    </source>
</evidence>
<feature type="compositionally biased region" description="Basic residues" evidence="4">
    <location>
        <begin position="118"/>
        <end position="129"/>
    </location>
</feature>
<feature type="compositionally biased region" description="Polar residues" evidence="4">
    <location>
        <begin position="270"/>
        <end position="279"/>
    </location>
</feature>
<dbReference type="PANTHER" id="PTHR13471">
    <property type="entry name" value="TETRATRICOPEPTIDE-LIKE HELICAL"/>
    <property type="match status" value="1"/>
</dbReference>
<sequence>MADESPVGEEPLESTTTLFPVFNQKPTTPSHPINHLEISKSVAPGWLSNTSFTADLSTINTTVLPSRVYHFSEPEEETEEAAAEQEERRPEARYELVDSSASDQDEDVEESGRSSNKKEKRKRKKRKKGAHGDYEHGPTSRKQNIQSWANNASNSSANKEYYFDSRGDRDNLAFGSLYRMDVARYKLFDGSKSSGFSYNANRSSNMRNWEFDKDTDVNALESKLRSEGRYWSAKYAALEHHKNFKRFRIVAPKESAPETGADFIPLPDEPTSSDGQQRDPSLVEESWEDEVLRKTKEFNRMTREQPYNEKIWLEFANFQDKVESRQPQRGARLQTLEKKISILEKAAELNPDNEELLLALMNAYQRRDNNDVLIGRWEKLLTHHSGSYKLWREFLHLVQGDFSRFKVSEVRKMFANAIQALSAACSKQHRQALQNVKPSSDPLLVQQELGLVNVFVSLCRFEWQTGHQEFATALFQAEIEYSLFCPSLLLSEHGKHRLFEYFWNSTGARIGEYGALGWSTWLEKEEEQRQKVMMKESKESSTSVDEGGWTGWHEPKSEGGTEGQENVSVDDVGMEGNDDERNTDDMEQKDDTEALMKLLGINADTEANGEVQDVSTWVRWSEEELIRDSDQWMPVRAESGNSLADGLIDKEGDEQLLRAVLFEDVSEYLFSITTDEVRLTLVYQFIDFFGGRIPQWSSSNSPSCAEGTLMMESLPDSVLDDLRKVQEMLRKTDGCHSSYSVEDILSSFDNINMRSEMMKFVRNVTLQCLNVFPHDHILKEVALVAEELSNTRMNSCSSAITPCRTLAKSLIKSNRQDVHLCGVYARREAAFGNVDYARRAFDMALLSIEGLPWDANSKASLLFLWYAEVELASSSSGSSESLPRALHILSCLGCGIKYSPFKSQPSSLQLLRARQGFKEQIRMIQATWIRGTIDDNSVASVCSAALFEELTTGWEASMEVLNQALSTVLPERRSQTHELELLFNFYVRLLWKHHSQSELANVWNFVVQGLQIYPFSPKLHNAIVQIGHLHTSPSKLRWIIDDYLHKLLICLLFQFLGSSSFSSGLKETGEEGEGEGERKPSVTLCLFALSYEITKGSSHHRVHRIFERALADNRLRNSVLLWRLYISYEIHVVSDLSAARRIYFRAIHTCPWSKRLWIDGFTKLSSVLTAKELSDLLEVMRDKELNVRTDVYEILLQDEMDVS</sequence>
<dbReference type="Proteomes" id="UP001172457">
    <property type="component" value="Chromosome 7"/>
</dbReference>
<evidence type="ECO:0000256" key="2">
    <source>
        <dbReference type="ARBA" id="ARBA00009265"/>
    </source>
</evidence>
<evidence type="ECO:0000313" key="5">
    <source>
        <dbReference type="EMBL" id="KAJ9542452.1"/>
    </source>
</evidence>
<dbReference type="InterPro" id="IPR013633">
    <property type="entry name" value="NRDE-2"/>
</dbReference>
<name>A0AA38VYB6_9ASTR</name>
<dbReference type="Pfam" id="PF08424">
    <property type="entry name" value="NRDE-2"/>
    <property type="match status" value="1"/>
</dbReference>
<reference evidence="5" key="1">
    <citation type="submission" date="2023-03" db="EMBL/GenBank/DDBJ databases">
        <title>Chromosome-scale reference genome and RAD-based genetic map of yellow starthistle (Centaurea solstitialis) reveal putative structural variation and QTLs associated with invader traits.</title>
        <authorList>
            <person name="Reatini B."/>
            <person name="Cang F.A."/>
            <person name="Jiang Q."/>
            <person name="Mckibben M.T.W."/>
            <person name="Barker M.S."/>
            <person name="Rieseberg L.H."/>
            <person name="Dlugosch K.M."/>
        </authorList>
    </citation>
    <scope>NUCLEOTIDE SEQUENCE</scope>
    <source>
        <strain evidence="5">CAN-66</strain>
        <tissue evidence="5">Leaf</tissue>
    </source>
</reference>
<dbReference type="EMBL" id="JARYMX010000007">
    <property type="protein sequence ID" value="KAJ9542452.1"/>
    <property type="molecule type" value="Genomic_DNA"/>
</dbReference>
<evidence type="ECO:0000313" key="6">
    <source>
        <dbReference type="Proteomes" id="UP001172457"/>
    </source>
</evidence>
<feature type="compositionally biased region" description="Basic and acidic residues" evidence="4">
    <location>
        <begin position="579"/>
        <end position="589"/>
    </location>
</feature>
<dbReference type="GO" id="GO:0031048">
    <property type="term" value="P:regulatory ncRNA-mediated heterochromatin formation"/>
    <property type="evidence" value="ECO:0007669"/>
    <property type="project" value="TreeGrafter"/>
</dbReference>
<dbReference type="PANTHER" id="PTHR13471:SF0">
    <property type="entry name" value="NUCLEAR EXOSOME REGULATOR NRDE2"/>
    <property type="match status" value="1"/>
</dbReference>
<comment type="caution">
    <text evidence="5">The sequence shown here is derived from an EMBL/GenBank/DDBJ whole genome shotgun (WGS) entry which is preliminary data.</text>
</comment>
<dbReference type="GO" id="GO:0071013">
    <property type="term" value="C:catalytic step 2 spliceosome"/>
    <property type="evidence" value="ECO:0007669"/>
    <property type="project" value="TreeGrafter"/>
</dbReference>
<dbReference type="AlphaFoldDB" id="A0AA38VYB6"/>
<keyword evidence="3" id="KW-0539">Nucleus</keyword>
<proteinExistence type="inferred from homology"/>
<feature type="region of interest" description="Disordered" evidence="4">
    <location>
        <begin position="1"/>
        <end position="34"/>
    </location>
</feature>
<comment type="similarity">
    <text evidence="2">Belongs to the NRDE2 family.</text>
</comment>